<evidence type="ECO:0000313" key="1">
    <source>
        <dbReference type="EMBL" id="MBL3658732.1"/>
    </source>
</evidence>
<organism evidence="1 2">
    <name type="scientific">Fulvivirga sediminis</name>
    <dbReference type="NCBI Taxonomy" id="2803949"/>
    <lineage>
        <taxon>Bacteria</taxon>
        <taxon>Pseudomonadati</taxon>
        <taxon>Bacteroidota</taxon>
        <taxon>Cytophagia</taxon>
        <taxon>Cytophagales</taxon>
        <taxon>Fulvivirgaceae</taxon>
        <taxon>Fulvivirga</taxon>
    </lineage>
</organism>
<dbReference type="InterPro" id="IPR010033">
    <property type="entry name" value="HAD_SF_ppase_IIIC"/>
</dbReference>
<protein>
    <submittedName>
        <fullName evidence="1">HAD-IIIC family phosphatase</fullName>
    </submittedName>
</protein>
<dbReference type="Gene3D" id="3.40.50.1000">
    <property type="entry name" value="HAD superfamily/HAD-like"/>
    <property type="match status" value="1"/>
</dbReference>
<keyword evidence="2" id="KW-1185">Reference proteome</keyword>
<dbReference type="Pfam" id="PF13419">
    <property type="entry name" value="HAD_2"/>
    <property type="match status" value="1"/>
</dbReference>
<comment type="caution">
    <text evidence="1">The sequence shown here is derived from an EMBL/GenBank/DDBJ whole genome shotgun (WGS) entry which is preliminary data.</text>
</comment>
<proteinExistence type="predicted"/>
<reference evidence="1" key="1">
    <citation type="submission" date="2021-01" db="EMBL/GenBank/DDBJ databases">
        <title>Fulvivirga kasyanovii gen. nov., sp nov., a novel member of the phylum Bacteroidetes isolated from seawater in a mussel farm.</title>
        <authorList>
            <person name="Zhao L.-H."/>
            <person name="Wang Z.-J."/>
        </authorList>
    </citation>
    <scope>NUCLEOTIDE SEQUENCE</scope>
    <source>
        <strain evidence="1">2943</strain>
    </source>
</reference>
<sequence length="353" mass="40709">MKEVKCIVWDLDNTIWEGVLTEPGEVKLRSGMAEAIKELDRRGILHSIASKNNLDDAMAQLKAFGISEYFLFPEVHWDVKSGSVSRIKENLNIGMDTIVFVDDQAFERDEVSSVNAEVETFDALDFHALLDNPRLMPRFITEDSGRRRLMYQEEIVRKKEEEVYKGPQEGFLASLNMEFSISEAKEEDLQRAVELTERTNQLNATGRTYSYEELQSFMTSEDHRLYICELTDKYGSYGKIGLALIEIADSYWHLKMMLMSCRVLSRSVGTVLMTYIMNQAKADDKKLRADFKQTDRNKMMYVTYRFSNFSEYENDGQGNIVFENDLTQIQPFPHYIKVNLPEDVCAESSVAAE</sequence>
<dbReference type="InterPro" id="IPR010037">
    <property type="entry name" value="FkbH_domain"/>
</dbReference>
<dbReference type="InterPro" id="IPR041492">
    <property type="entry name" value="HAD_2"/>
</dbReference>
<dbReference type="RefSeq" id="WP_202246528.1">
    <property type="nucleotide sequence ID" value="NZ_JAESIY010000016.1"/>
</dbReference>
<name>A0A937FBQ6_9BACT</name>
<dbReference type="SUPFAM" id="SSF55729">
    <property type="entry name" value="Acyl-CoA N-acyltransferases (Nat)"/>
    <property type="match status" value="1"/>
</dbReference>
<evidence type="ECO:0000313" key="2">
    <source>
        <dbReference type="Proteomes" id="UP000659388"/>
    </source>
</evidence>
<dbReference type="Proteomes" id="UP000659388">
    <property type="component" value="Unassembled WGS sequence"/>
</dbReference>
<dbReference type="AlphaFoldDB" id="A0A937FBQ6"/>
<dbReference type="InterPro" id="IPR023214">
    <property type="entry name" value="HAD_sf"/>
</dbReference>
<dbReference type="EMBL" id="JAESIY010000016">
    <property type="protein sequence ID" value="MBL3658732.1"/>
    <property type="molecule type" value="Genomic_DNA"/>
</dbReference>
<dbReference type="NCBIfam" id="TIGR01681">
    <property type="entry name" value="HAD-SF-IIIC"/>
    <property type="match status" value="1"/>
</dbReference>
<gene>
    <name evidence="1" type="ORF">JL102_21455</name>
</gene>
<dbReference type="Gene3D" id="3.40.630.30">
    <property type="match status" value="1"/>
</dbReference>
<dbReference type="SUPFAM" id="SSF56784">
    <property type="entry name" value="HAD-like"/>
    <property type="match status" value="1"/>
</dbReference>
<dbReference type="NCBIfam" id="TIGR01686">
    <property type="entry name" value="FkbH"/>
    <property type="match status" value="1"/>
</dbReference>
<dbReference type="InterPro" id="IPR036412">
    <property type="entry name" value="HAD-like_sf"/>
</dbReference>
<accession>A0A937FBQ6</accession>
<dbReference type="InterPro" id="IPR016181">
    <property type="entry name" value="Acyl_CoA_acyltransferase"/>
</dbReference>